<gene>
    <name evidence="2" type="ORF">TPAB3V08_LOCUS1575</name>
</gene>
<evidence type="ECO:0000313" key="2">
    <source>
        <dbReference type="EMBL" id="CAG2054554.1"/>
    </source>
</evidence>
<feature type="coiled-coil region" evidence="1">
    <location>
        <begin position="151"/>
        <end position="279"/>
    </location>
</feature>
<keyword evidence="3" id="KW-1185">Reference proteome</keyword>
<comment type="caution">
    <text evidence="2">The sequence shown here is derived from an EMBL/GenBank/DDBJ whole genome shotgun (WGS) entry which is preliminary data.</text>
</comment>
<dbReference type="EMBL" id="CAJPIN010001446">
    <property type="protein sequence ID" value="CAG2054554.1"/>
    <property type="molecule type" value="Genomic_DNA"/>
</dbReference>
<keyword evidence="1" id="KW-0175">Coiled coil</keyword>
<protein>
    <submittedName>
        <fullName evidence="2">Uncharacterized protein</fullName>
    </submittedName>
</protein>
<sequence length="474" mass="54980">MSVSEKLLKTSEATQTTLVDKLKKTEEDKHDLKTKLQMLELKMANLEIIVKSFEQENTGLKLFVKDTSLRATDQDTMIRGLTAERDLLKHDLGKLMGEKQLLDAQLHQFEGNKINLQDKSSMLLTKTMQQDSQIWTLNCERNHLHQEVENLRATTSSLVKLEIQVQGLEREKSELRQRLNDSQIKLPILESQLEAAVAENDIIKKELEGWENKAKTTGMQKEQIEILKVEKIKLQQKLDIYNTKITEQDLNIKTLNAQKIDLQQELDELNNFITNLKNQPPHIEKEKVDLILKSNDSIYRLSVKESDQLKTGLAVDSTVPVNGTICLIEKLSDKNEYVKSLENEIITLKEDKEKLNSEITYLVYKLDATTYKNNELKSQLHQIRLKINGSNEGLKIAFQASTEQLEEMMSNPLPEPVGKTECNTHELERMRHQLRSLNRDLDSLKFQICSKERDIKLLEEYRQKYIFLRKVRVT</sequence>
<feature type="coiled-coil region" evidence="1">
    <location>
        <begin position="331"/>
        <end position="358"/>
    </location>
</feature>
<feature type="coiled-coil region" evidence="1">
    <location>
        <begin position="22"/>
        <end position="56"/>
    </location>
</feature>
<accession>A0ABN7NFA3</accession>
<name>A0ABN7NFA3_TIMPD</name>
<evidence type="ECO:0000256" key="1">
    <source>
        <dbReference type="SAM" id="Coils"/>
    </source>
</evidence>
<proteinExistence type="predicted"/>
<dbReference type="Proteomes" id="UP001153148">
    <property type="component" value="Unassembled WGS sequence"/>
</dbReference>
<evidence type="ECO:0000313" key="3">
    <source>
        <dbReference type="Proteomes" id="UP001153148"/>
    </source>
</evidence>
<organism evidence="2 3">
    <name type="scientific">Timema podura</name>
    <name type="common">Walking stick</name>
    <dbReference type="NCBI Taxonomy" id="61482"/>
    <lineage>
        <taxon>Eukaryota</taxon>
        <taxon>Metazoa</taxon>
        <taxon>Ecdysozoa</taxon>
        <taxon>Arthropoda</taxon>
        <taxon>Hexapoda</taxon>
        <taxon>Insecta</taxon>
        <taxon>Pterygota</taxon>
        <taxon>Neoptera</taxon>
        <taxon>Polyneoptera</taxon>
        <taxon>Phasmatodea</taxon>
        <taxon>Timematodea</taxon>
        <taxon>Timematoidea</taxon>
        <taxon>Timematidae</taxon>
        <taxon>Timema</taxon>
    </lineage>
</organism>
<feature type="non-terminal residue" evidence="2">
    <location>
        <position position="474"/>
    </location>
</feature>
<reference evidence="2" key="1">
    <citation type="submission" date="2021-03" db="EMBL/GenBank/DDBJ databases">
        <authorList>
            <person name="Tran Van P."/>
        </authorList>
    </citation>
    <scope>NUCLEOTIDE SEQUENCE</scope>
</reference>